<evidence type="ECO:0000256" key="1">
    <source>
        <dbReference type="ARBA" id="ARBA00022691"/>
    </source>
</evidence>
<dbReference type="Gene3D" id="3.40.50.10790">
    <property type="entry name" value="S-adenosyl-l-methionine hydroxide adenosyltransferase, N-terminal"/>
    <property type="match status" value="1"/>
</dbReference>
<dbReference type="SUPFAM" id="SSF102522">
    <property type="entry name" value="Bacterial fluorinating enzyme, N-terminal domain"/>
    <property type="match status" value="1"/>
</dbReference>
<dbReference type="RefSeq" id="WP_121923004.1">
    <property type="nucleotide sequence ID" value="NZ_REFO01000011.1"/>
</dbReference>
<name>A0A3M0BLR4_9AQUI</name>
<evidence type="ECO:0000259" key="3">
    <source>
        <dbReference type="Pfam" id="PF01887"/>
    </source>
</evidence>
<dbReference type="SUPFAM" id="SSF101852">
    <property type="entry name" value="Bacterial fluorinating enzyme, C-terminal domain"/>
    <property type="match status" value="1"/>
</dbReference>
<dbReference type="Pfam" id="PF01887">
    <property type="entry name" value="SAM_HAT_N"/>
    <property type="match status" value="1"/>
</dbReference>
<dbReference type="InterPro" id="IPR046469">
    <property type="entry name" value="SAM_HAT_N"/>
</dbReference>
<accession>A0A3M0BLR4</accession>
<protein>
    <recommendedName>
        <fullName evidence="7">S-adenosyl-l-methionine hydroxide adenosyltransferase</fullName>
    </recommendedName>
</protein>
<evidence type="ECO:0000313" key="5">
    <source>
        <dbReference type="EMBL" id="RMA97219.1"/>
    </source>
</evidence>
<dbReference type="Proteomes" id="UP000280842">
    <property type="component" value="Unassembled WGS sequence"/>
</dbReference>
<keyword evidence="1" id="KW-0949">S-adenosyl-L-methionine</keyword>
<dbReference type="InterPro" id="IPR023228">
    <property type="entry name" value="SAM_OH_AdoTrfase_N_sf"/>
</dbReference>
<dbReference type="PIRSF" id="PIRSF006779">
    <property type="entry name" value="UCP006779"/>
    <property type="match status" value="1"/>
</dbReference>
<dbReference type="Pfam" id="PF20257">
    <property type="entry name" value="SAM_HAT_C"/>
    <property type="match status" value="1"/>
</dbReference>
<dbReference type="EMBL" id="REFO01000011">
    <property type="protein sequence ID" value="RMA97219.1"/>
    <property type="molecule type" value="Genomic_DNA"/>
</dbReference>
<reference evidence="5 6" key="1">
    <citation type="submission" date="2018-10" db="EMBL/GenBank/DDBJ databases">
        <title>Genomic Encyclopedia of Archaeal and Bacterial Type Strains, Phase II (KMG-II): from individual species to whole genera.</title>
        <authorList>
            <person name="Goeker M."/>
        </authorList>
    </citation>
    <scope>NUCLEOTIDE SEQUENCE [LARGE SCALE GENOMIC DNA]</scope>
    <source>
        <strain evidence="5 6">VM1</strain>
    </source>
</reference>
<keyword evidence="6" id="KW-1185">Reference proteome</keyword>
<organism evidence="5 6">
    <name type="scientific">Hydrogenothermus marinus</name>
    <dbReference type="NCBI Taxonomy" id="133270"/>
    <lineage>
        <taxon>Bacteria</taxon>
        <taxon>Pseudomonadati</taxon>
        <taxon>Aquificota</taxon>
        <taxon>Aquificia</taxon>
        <taxon>Aquificales</taxon>
        <taxon>Hydrogenothermaceae</taxon>
        <taxon>Hydrogenothermus</taxon>
    </lineage>
</organism>
<dbReference type="Gene3D" id="2.40.30.90">
    <property type="entry name" value="Bacterial fluorinating enzyme like"/>
    <property type="match status" value="1"/>
</dbReference>
<gene>
    <name evidence="5" type="ORF">CLV39_0875</name>
</gene>
<evidence type="ECO:0008006" key="7">
    <source>
        <dbReference type="Google" id="ProtNLM"/>
    </source>
</evidence>
<dbReference type="InterPro" id="IPR046470">
    <property type="entry name" value="SAM_HAT_C"/>
</dbReference>
<dbReference type="InterPro" id="IPR023227">
    <property type="entry name" value="SAM_OH_AdoTrfase_C_sf"/>
</dbReference>
<sequence length="252" mass="28485">MIALLTDFGIKDGFVGTLKGVIKNINPSVDIIDISHDINSFDILEGALVLRASFSYFPKGTIFCVVIDPGVGTKRDPIIIKTENYYFVAPDNGVLSLALEKEKIKKIIKIENEKYLLPRDNNTFHGRDIFAPVSAYISKKIPLNEFGQEKKDYKKIVLPKLKIEIKQIIGEIIKFDKFGNAITNIEDLPSFKIGYVKGFKINKLVNSFLEGEKNNLNIIKGSFGFYELFTPMENAKEKFNLKKGDKVVIEIE</sequence>
<proteinExistence type="inferred from homology"/>
<comment type="similarity">
    <text evidence="2">Belongs to the SAM hydrolase / SAM-dependent halogenase family.</text>
</comment>
<feature type="domain" description="S-adenosyl-l-methionine hydroxide adenosyltransferase N-terminal" evidence="3">
    <location>
        <begin position="2"/>
        <end position="147"/>
    </location>
</feature>
<dbReference type="OrthoDB" id="9792195at2"/>
<dbReference type="PANTHER" id="PTHR35092">
    <property type="entry name" value="CHLORINASE MJ1651"/>
    <property type="match status" value="1"/>
</dbReference>
<evidence type="ECO:0000256" key="2">
    <source>
        <dbReference type="ARBA" id="ARBA00024035"/>
    </source>
</evidence>
<comment type="caution">
    <text evidence="5">The sequence shown here is derived from an EMBL/GenBank/DDBJ whole genome shotgun (WGS) entry which is preliminary data.</text>
</comment>
<feature type="domain" description="S-adenosyl-l-methionine hydroxide adenosyltransferase C-terminal" evidence="4">
    <location>
        <begin position="170"/>
        <end position="247"/>
    </location>
</feature>
<dbReference type="PANTHER" id="PTHR35092:SF1">
    <property type="entry name" value="CHLORINASE MJ1651"/>
    <property type="match status" value="1"/>
</dbReference>
<dbReference type="InterPro" id="IPR002747">
    <property type="entry name" value="SAM_OH_AdoTrfase"/>
</dbReference>
<evidence type="ECO:0000313" key="6">
    <source>
        <dbReference type="Proteomes" id="UP000280842"/>
    </source>
</evidence>
<evidence type="ECO:0000259" key="4">
    <source>
        <dbReference type="Pfam" id="PF20257"/>
    </source>
</evidence>
<dbReference type="AlphaFoldDB" id="A0A3M0BLR4"/>